<accession>A0A347TMI4</accession>
<evidence type="ECO:0000313" key="2">
    <source>
        <dbReference type="EMBL" id="AXX87812.1"/>
    </source>
</evidence>
<dbReference type="EMBL" id="NXAO01000005">
    <property type="protein sequence ID" value="PHO16500.1"/>
    <property type="molecule type" value="Genomic_DNA"/>
</dbReference>
<dbReference type="PANTHER" id="PTHR33531">
    <property type="entry name" value="RUBRERYTHRIN SUBFAMILY"/>
    <property type="match status" value="1"/>
</dbReference>
<dbReference type="EMBL" id="CP032101">
    <property type="protein sequence ID" value="AXX87812.1"/>
    <property type="molecule type" value="Genomic_DNA"/>
</dbReference>
<dbReference type="CDD" id="cd01045">
    <property type="entry name" value="Ferritin_like_AB"/>
    <property type="match status" value="1"/>
</dbReference>
<dbReference type="Proteomes" id="UP000224740">
    <property type="component" value="Unassembled WGS sequence"/>
</dbReference>
<name>A0A347TMI4_9BACT</name>
<reference evidence="2 5" key="3">
    <citation type="submission" date="2018-08" db="EMBL/GenBank/DDBJ databases">
        <title>Complete genome of the Arcobacter marinus type strain JCM 15502.</title>
        <authorList>
            <person name="Miller W.G."/>
            <person name="Yee E."/>
            <person name="Huynh S."/>
            <person name="Parker C.T."/>
        </authorList>
    </citation>
    <scope>NUCLEOTIDE SEQUENCE [LARGE SCALE GENOMIC DNA]</scope>
    <source>
        <strain evidence="2 5">JCM 15502</strain>
    </source>
</reference>
<evidence type="ECO:0000313" key="3">
    <source>
        <dbReference type="EMBL" id="PHO16500.1"/>
    </source>
</evidence>
<evidence type="ECO:0000313" key="4">
    <source>
        <dbReference type="Proteomes" id="UP000224740"/>
    </source>
</evidence>
<reference evidence="3" key="2">
    <citation type="submission" date="2017-09" db="EMBL/GenBank/DDBJ databases">
        <authorList>
            <person name="Perez-Cataluna A."/>
            <person name="Figueras M.J."/>
            <person name="Salas-Masso N."/>
        </authorList>
    </citation>
    <scope>NUCLEOTIDE SEQUENCE</scope>
    <source>
        <strain evidence="3">CECT 7727</strain>
    </source>
</reference>
<dbReference type="Pfam" id="PF02915">
    <property type="entry name" value="Rubrerythrin"/>
    <property type="match status" value="1"/>
</dbReference>
<dbReference type="AlphaFoldDB" id="A0A347TMI4"/>
<dbReference type="PANTHER" id="PTHR33531:SF7">
    <property type="entry name" value="HYPOTHETICAL MEMBRANE PROTEIN, CONSERVED"/>
    <property type="match status" value="1"/>
</dbReference>
<protein>
    <submittedName>
        <fullName evidence="2">Ferritin_like_AB domain-containing protein</fullName>
    </submittedName>
</protein>
<dbReference type="InterPro" id="IPR012347">
    <property type="entry name" value="Ferritin-like"/>
</dbReference>
<dbReference type="KEGG" id="amar:AMRN_2097"/>
<dbReference type="InterPro" id="IPR003251">
    <property type="entry name" value="Rr_diiron-bd_dom"/>
</dbReference>
<dbReference type="SUPFAM" id="SSF47240">
    <property type="entry name" value="Ferritin-like"/>
    <property type="match status" value="1"/>
</dbReference>
<organism evidence="2 5">
    <name type="scientific">Malaciobacter marinus</name>
    <dbReference type="NCBI Taxonomy" id="505249"/>
    <lineage>
        <taxon>Bacteria</taxon>
        <taxon>Pseudomonadati</taxon>
        <taxon>Campylobacterota</taxon>
        <taxon>Epsilonproteobacteria</taxon>
        <taxon>Campylobacterales</taxon>
        <taxon>Arcobacteraceae</taxon>
        <taxon>Malaciobacter</taxon>
    </lineage>
</organism>
<feature type="domain" description="Rubrerythrin diiron-binding" evidence="1">
    <location>
        <begin position="5"/>
        <end position="138"/>
    </location>
</feature>
<keyword evidence="4" id="KW-1185">Reference proteome</keyword>
<proteinExistence type="predicted"/>
<reference evidence="4" key="1">
    <citation type="submission" date="2017-09" db="EMBL/GenBank/DDBJ databases">
        <title>Arcobacter canalis sp. nov., a new species isolated from a water canal contaminated with urban sewage.</title>
        <authorList>
            <person name="Perez-Cataluna A."/>
            <person name="Salas-Masso N."/>
            <person name="Figueras M.J."/>
        </authorList>
    </citation>
    <scope>NUCLEOTIDE SEQUENCE [LARGE SCALE GENOMIC DNA]</scope>
    <source>
        <strain evidence="4">CECT 7727</strain>
    </source>
</reference>
<dbReference type="Gene3D" id="1.20.1260.10">
    <property type="match status" value="1"/>
</dbReference>
<gene>
    <name evidence="2" type="ORF">AMRN_2097</name>
    <name evidence="3" type="ORF">CPH92_01070</name>
</gene>
<sequence length="155" mass="18102">MNVYEYAMKVEKDGEAYYNHLASKAPNKGLKKVFHILAEAEVSHYNVFKSMRDKDGSDFKAIDISTDTKTIFETLNAQRANVSFDADQIKFYEDAIKREEDSYQFYIDKAQELENEDEKTAFINIAKEEVKHKAILEEIIHFIQEPDNWVESAEF</sequence>
<evidence type="ECO:0000313" key="5">
    <source>
        <dbReference type="Proteomes" id="UP000264693"/>
    </source>
</evidence>
<dbReference type="InterPro" id="IPR009078">
    <property type="entry name" value="Ferritin-like_SF"/>
</dbReference>
<dbReference type="GO" id="GO:0046872">
    <property type="term" value="F:metal ion binding"/>
    <property type="evidence" value="ECO:0007669"/>
    <property type="project" value="InterPro"/>
</dbReference>
<evidence type="ECO:0000259" key="1">
    <source>
        <dbReference type="Pfam" id="PF02915"/>
    </source>
</evidence>
<dbReference type="GO" id="GO:0016491">
    <property type="term" value="F:oxidoreductase activity"/>
    <property type="evidence" value="ECO:0007669"/>
    <property type="project" value="InterPro"/>
</dbReference>
<dbReference type="Proteomes" id="UP000264693">
    <property type="component" value="Chromosome"/>
</dbReference>
<dbReference type="RefSeq" id="WP_099309963.1">
    <property type="nucleotide sequence ID" value="NZ_CP032101.1"/>
</dbReference>